<gene>
    <name evidence="1" type="ORF">GURASL_16000</name>
</gene>
<evidence type="ECO:0000313" key="2">
    <source>
        <dbReference type="Proteomes" id="UP001317705"/>
    </source>
</evidence>
<proteinExistence type="predicted"/>
<dbReference type="RefSeq" id="WP_282003283.1">
    <property type="nucleotide sequence ID" value="NZ_AP027151.1"/>
</dbReference>
<evidence type="ECO:0000313" key="1">
    <source>
        <dbReference type="EMBL" id="BDV42677.1"/>
    </source>
</evidence>
<reference evidence="1 2" key="1">
    <citation type="submission" date="2022-12" db="EMBL/GenBank/DDBJ databases">
        <title>Polyphasic characterization of Geotalea uranireducens NIT-SL11 newly isolated from a complex of sewage sludge and microbially reduced graphene oxide.</title>
        <authorList>
            <person name="Xie L."/>
            <person name="Yoshida N."/>
            <person name="Meng L."/>
        </authorList>
    </citation>
    <scope>NUCLEOTIDE SEQUENCE [LARGE SCALE GENOMIC DNA]</scope>
    <source>
        <strain evidence="1 2">NIT-SL11</strain>
    </source>
</reference>
<dbReference type="EMBL" id="AP027151">
    <property type="protein sequence ID" value="BDV42677.1"/>
    <property type="molecule type" value="Genomic_DNA"/>
</dbReference>
<name>A0ABM8EJY1_9BACT</name>
<protein>
    <submittedName>
        <fullName evidence="1">Uncharacterized protein</fullName>
    </submittedName>
</protein>
<keyword evidence="2" id="KW-1185">Reference proteome</keyword>
<accession>A0ABM8EJY1</accession>
<organism evidence="1 2">
    <name type="scientific">Geotalea uraniireducens</name>
    <dbReference type="NCBI Taxonomy" id="351604"/>
    <lineage>
        <taxon>Bacteria</taxon>
        <taxon>Pseudomonadati</taxon>
        <taxon>Thermodesulfobacteriota</taxon>
        <taxon>Desulfuromonadia</taxon>
        <taxon>Geobacterales</taxon>
        <taxon>Geobacteraceae</taxon>
        <taxon>Geotalea</taxon>
    </lineage>
</organism>
<dbReference type="Proteomes" id="UP001317705">
    <property type="component" value="Chromosome"/>
</dbReference>
<sequence>MVDRSPYRDAIRILFILIKGSEYLLTPDPTGAVAIFRGEAKLHAFDFWMRNPDYLADELLNKFEQDGNEKFLEEVEKIFADEEPDIRRVPMLRYRFGAYERLDDTVSLLRSRDLVRITGVKSGDKVRETHFLVMPSAIHLAASIIAEFPVLGWYAIRSELVAEIAKGLGGKALKEKQYLQVEYAETQFGGVIPSISSRVRARFELLKAEH</sequence>